<keyword evidence="1" id="KW-1133">Transmembrane helix</keyword>
<comment type="caution">
    <text evidence="2">The sequence shown here is derived from an EMBL/GenBank/DDBJ whole genome shotgun (WGS) entry which is preliminary data.</text>
</comment>
<evidence type="ECO:0000313" key="3">
    <source>
        <dbReference type="Proteomes" id="UP001595916"/>
    </source>
</evidence>
<reference evidence="3" key="1">
    <citation type="journal article" date="2019" name="Int. J. Syst. Evol. Microbiol.">
        <title>The Global Catalogue of Microorganisms (GCM) 10K type strain sequencing project: providing services to taxonomists for standard genome sequencing and annotation.</title>
        <authorList>
            <consortium name="The Broad Institute Genomics Platform"/>
            <consortium name="The Broad Institute Genome Sequencing Center for Infectious Disease"/>
            <person name="Wu L."/>
            <person name="Ma J."/>
        </authorList>
    </citation>
    <scope>NUCLEOTIDE SEQUENCE [LARGE SCALE GENOMIC DNA]</scope>
    <source>
        <strain evidence="3">CCUG 46385</strain>
    </source>
</reference>
<proteinExistence type="predicted"/>
<feature type="transmembrane region" description="Helical" evidence="1">
    <location>
        <begin position="6"/>
        <end position="28"/>
    </location>
</feature>
<evidence type="ECO:0000256" key="1">
    <source>
        <dbReference type="SAM" id="Phobius"/>
    </source>
</evidence>
<keyword evidence="1" id="KW-0812">Transmembrane</keyword>
<accession>A0ABV9QJV0</accession>
<feature type="transmembrane region" description="Helical" evidence="1">
    <location>
        <begin position="40"/>
        <end position="62"/>
    </location>
</feature>
<keyword evidence="1" id="KW-0472">Membrane</keyword>
<evidence type="ECO:0000313" key="2">
    <source>
        <dbReference type="EMBL" id="MFC4804022.1"/>
    </source>
</evidence>
<name>A0ABV9QJV0_9FIRM</name>
<sequence length="103" mass="11292">MYQWLIYLGISLGLASLILPLIAVRLCLQNKPFPALSLSLCSWILALNALLMLLTYSNILIAKENWSLLSSIRIMSQIVTIVFGSVTGVLNSIVSVLAMKQLA</sequence>
<feature type="transmembrane region" description="Helical" evidence="1">
    <location>
        <begin position="74"/>
        <end position="98"/>
    </location>
</feature>
<organism evidence="2 3">
    <name type="scientific">Filifactor villosus</name>
    <dbReference type="NCBI Taxonomy" id="29374"/>
    <lineage>
        <taxon>Bacteria</taxon>
        <taxon>Bacillati</taxon>
        <taxon>Bacillota</taxon>
        <taxon>Clostridia</taxon>
        <taxon>Peptostreptococcales</taxon>
        <taxon>Filifactoraceae</taxon>
        <taxon>Filifactor</taxon>
    </lineage>
</organism>
<dbReference type="Proteomes" id="UP001595916">
    <property type="component" value="Unassembled WGS sequence"/>
</dbReference>
<dbReference type="EMBL" id="JBHSHL010000009">
    <property type="protein sequence ID" value="MFC4804022.1"/>
    <property type="molecule type" value="Genomic_DNA"/>
</dbReference>
<gene>
    <name evidence="2" type="ORF">ACFO4R_02900</name>
</gene>
<keyword evidence="3" id="KW-1185">Reference proteome</keyword>
<protein>
    <submittedName>
        <fullName evidence="2">Uncharacterized protein</fullName>
    </submittedName>
</protein>
<dbReference type="RefSeq" id="WP_379787503.1">
    <property type="nucleotide sequence ID" value="NZ_JBHSHL010000009.1"/>
</dbReference>